<evidence type="ECO:0000256" key="1">
    <source>
        <dbReference type="SAM" id="SignalP"/>
    </source>
</evidence>
<feature type="chain" id="PRO_5032870411" evidence="1">
    <location>
        <begin position="31"/>
        <end position="413"/>
    </location>
</feature>
<sequence>MKTESHSAMLPLKRLHHGLLAALFVLSAFASPSAQADHNGTDGALDQGTQQQDLEDQLNDYWLITLPEMADQFSATMIHQIFGVGAMLDAKHQLESQRLLGQLRAEAHKNYASSEQMCRYGTNVKSLAATEELAKANKQILTQIMVQRETLRGRGLSETGRGFDKRNRYEHFRTMYCNPEDNNGEMWNASFPQSSICRTAAGSTRINNDIDFTRMLDTRMTLDVNFTDTALTNDEQDILALSRNLYAHELFVYKDEDLLNREKNILNVTEMRTVHALRGIARNSFAEIVGMKAAGTGTVGPFMRRMIEELGVAAADINQFLGVNPSYFAQMEVLTRRMYHNQNFYTNLYTTPENLKRTSAALLALQIMHDRDRFEASLRREMLLSGILELRLRDTQEVLESDTTGRSNTTTGN</sequence>
<accession>A0A7T5R2N0</accession>
<dbReference type="AlphaFoldDB" id="A0A7T5R2N0"/>
<evidence type="ECO:0000313" key="3">
    <source>
        <dbReference type="Proteomes" id="UP000595362"/>
    </source>
</evidence>
<feature type="signal peptide" evidence="1">
    <location>
        <begin position="1"/>
        <end position="30"/>
    </location>
</feature>
<evidence type="ECO:0000313" key="2">
    <source>
        <dbReference type="EMBL" id="QQG36443.1"/>
    </source>
</evidence>
<dbReference type="Proteomes" id="UP000595362">
    <property type="component" value="Chromosome"/>
</dbReference>
<dbReference type="EMBL" id="CP066681">
    <property type="protein sequence ID" value="QQG36443.1"/>
    <property type="molecule type" value="Genomic_DNA"/>
</dbReference>
<organism evidence="2 3">
    <name type="scientific">Micavibrio aeruginosavorus</name>
    <dbReference type="NCBI Taxonomy" id="349221"/>
    <lineage>
        <taxon>Bacteria</taxon>
        <taxon>Pseudomonadati</taxon>
        <taxon>Bdellovibrionota</taxon>
        <taxon>Bdellovibrionia</taxon>
        <taxon>Bdellovibrionales</taxon>
        <taxon>Pseudobdellovibrionaceae</taxon>
        <taxon>Micavibrio</taxon>
    </lineage>
</organism>
<gene>
    <name evidence="2" type="ORF">HYS17_01230</name>
</gene>
<reference evidence="2 3" key="1">
    <citation type="submission" date="2020-07" db="EMBL/GenBank/DDBJ databases">
        <title>Huge and variable diversity of episymbiotic CPR bacteria and DPANN archaea in groundwater ecosystems.</title>
        <authorList>
            <person name="He C.Y."/>
            <person name="Keren R."/>
            <person name="Whittaker M."/>
            <person name="Farag I.F."/>
            <person name="Doudna J."/>
            <person name="Cate J.H.D."/>
            <person name="Banfield J.F."/>
        </authorList>
    </citation>
    <scope>NUCLEOTIDE SEQUENCE [LARGE SCALE GENOMIC DNA]</scope>
    <source>
        <strain evidence="2">NC_groundwater_70_Ag_B-0.1um_54_66</strain>
    </source>
</reference>
<proteinExistence type="predicted"/>
<protein>
    <submittedName>
        <fullName evidence="2">Uncharacterized protein</fullName>
    </submittedName>
</protein>
<keyword evidence="1" id="KW-0732">Signal</keyword>
<name>A0A7T5R2N0_9BACT</name>